<evidence type="ECO:0000256" key="1">
    <source>
        <dbReference type="SAM" id="MobiDB-lite"/>
    </source>
</evidence>
<keyword evidence="3" id="KW-1185">Reference proteome</keyword>
<proteinExistence type="predicted"/>
<evidence type="ECO:0000313" key="2">
    <source>
        <dbReference type="EMBL" id="TVU31511.1"/>
    </source>
</evidence>
<reference evidence="2 3" key="1">
    <citation type="journal article" date="2019" name="Sci. Rep.">
        <title>A high-quality genome of Eragrostis curvula grass provides insights into Poaceae evolution and supports new strategies to enhance forage quality.</title>
        <authorList>
            <person name="Carballo J."/>
            <person name="Santos B.A.C.M."/>
            <person name="Zappacosta D."/>
            <person name="Garbus I."/>
            <person name="Selva J.P."/>
            <person name="Gallo C.A."/>
            <person name="Diaz A."/>
            <person name="Albertini E."/>
            <person name="Caccamo M."/>
            <person name="Echenique V."/>
        </authorList>
    </citation>
    <scope>NUCLEOTIDE SEQUENCE [LARGE SCALE GENOMIC DNA]</scope>
    <source>
        <strain evidence="3">cv. Victoria</strain>
        <tissue evidence="2">Leaf</tissue>
    </source>
</reference>
<feature type="region of interest" description="Disordered" evidence="1">
    <location>
        <begin position="59"/>
        <end position="107"/>
    </location>
</feature>
<gene>
    <name evidence="2" type="ORF">EJB05_23198</name>
</gene>
<accession>A0A5J9V7T2</accession>
<feature type="compositionally biased region" description="Polar residues" evidence="1">
    <location>
        <begin position="1"/>
        <end position="21"/>
    </location>
</feature>
<evidence type="ECO:0000313" key="3">
    <source>
        <dbReference type="Proteomes" id="UP000324897"/>
    </source>
</evidence>
<organism evidence="2 3">
    <name type="scientific">Eragrostis curvula</name>
    <name type="common">weeping love grass</name>
    <dbReference type="NCBI Taxonomy" id="38414"/>
    <lineage>
        <taxon>Eukaryota</taxon>
        <taxon>Viridiplantae</taxon>
        <taxon>Streptophyta</taxon>
        <taxon>Embryophyta</taxon>
        <taxon>Tracheophyta</taxon>
        <taxon>Spermatophyta</taxon>
        <taxon>Magnoliopsida</taxon>
        <taxon>Liliopsida</taxon>
        <taxon>Poales</taxon>
        <taxon>Poaceae</taxon>
        <taxon>PACMAD clade</taxon>
        <taxon>Chloridoideae</taxon>
        <taxon>Eragrostideae</taxon>
        <taxon>Eragrostidinae</taxon>
        <taxon>Eragrostis</taxon>
    </lineage>
</organism>
<comment type="caution">
    <text evidence="2">The sequence shown here is derived from an EMBL/GenBank/DDBJ whole genome shotgun (WGS) entry which is preliminary data.</text>
</comment>
<sequence>MSVHTLNCNTGSGGACSSTTELPPRRPPPRCAFASSSSAPRAPSAVLLVRLLVVRNRGCRNHSSSSLARAPARASRASAASPTPPKSAPFAPRLLNQGTRTGSAISERRRLPRVHGTFQILLEEATRCS</sequence>
<protein>
    <submittedName>
        <fullName evidence="2">Uncharacterized protein</fullName>
    </submittedName>
</protein>
<feature type="compositionally biased region" description="Low complexity" evidence="1">
    <location>
        <begin position="63"/>
        <end position="81"/>
    </location>
</feature>
<feature type="compositionally biased region" description="Low complexity" evidence="1">
    <location>
        <begin position="31"/>
        <end position="40"/>
    </location>
</feature>
<name>A0A5J9V7T2_9POAL</name>
<dbReference type="Gramene" id="TVU31511">
    <property type="protein sequence ID" value="TVU31511"/>
    <property type="gene ID" value="EJB05_23198"/>
</dbReference>
<dbReference type="EMBL" id="RWGY01000011">
    <property type="protein sequence ID" value="TVU31511.1"/>
    <property type="molecule type" value="Genomic_DNA"/>
</dbReference>
<feature type="region of interest" description="Disordered" evidence="1">
    <location>
        <begin position="1"/>
        <end position="40"/>
    </location>
</feature>
<dbReference type="AlphaFoldDB" id="A0A5J9V7T2"/>
<dbReference type="Proteomes" id="UP000324897">
    <property type="component" value="Chromosome 1"/>
</dbReference>